<evidence type="ECO:0000313" key="2">
    <source>
        <dbReference type="EMBL" id="EME47268.1"/>
    </source>
</evidence>
<keyword evidence="3" id="KW-1185">Reference proteome</keyword>
<reference evidence="3" key="1">
    <citation type="journal article" date="2012" name="PLoS Genet.">
        <title>The genomes of the fungal plant pathogens Cladosporium fulvum and Dothistroma septosporum reveal adaptation to different hosts and lifestyles but also signatures of common ancestry.</title>
        <authorList>
            <person name="de Wit P.J.G.M."/>
            <person name="van der Burgt A."/>
            <person name="Oekmen B."/>
            <person name="Stergiopoulos I."/>
            <person name="Abd-Elsalam K.A."/>
            <person name="Aerts A.L."/>
            <person name="Bahkali A.H."/>
            <person name="Beenen H.G."/>
            <person name="Chettri P."/>
            <person name="Cox M.P."/>
            <person name="Datema E."/>
            <person name="de Vries R.P."/>
            <person name="Dhillon B."/>
            <person name="Ganley A.R."/>
            <person name="Griffiths S.A."/>
            <person name="Guo Y."/>
            <person name="Hamelin R.C."/>
            <person name="Henrissat B."/>
            <person name="Kabir M.S."/>
            <person name="Jashni M.K."/>
            <person name="Kema G."/>
            <person name="Klaubauf S."/>
            <person name="Lapidus A."/>
            <person name="Levasseur A."/>
            <person name="Lindquist E."/>
            <person name="Mehrabi R."/>
            <person name="Ohm R.A."/>
            <person name="Owen T.J."/>
            <person name="Salamov A."/>
            <person name="Schwelm A."/>
            <person name="Schijlen E."/>
            <person name="Sun H."/>
            <person name="van den Burg H.A."/>
            <person name="van Ham R.C.H.J."/>
            <person name="Zhang S."/>
            <person name="Goodwin S.B."/>
            <person name="Grigoriev I.V."/>
            <person name="Collemare J."/>
            <person name="Bradshaw R.E."/>
        </authorList>
    </citation>
    <scope>NUCLEOTIDE SEQUENCE [LARGE SCALE GENOMIC DNA]</scope>
    <source>
        <strain evidence="3">NZE10 / CBS 128990</strain>
    </source>
</reference>
<dbReference type="STRING" id="675120.N1PWB5"/>
<dbReference type="EMBL" id="KB446536">
    <property type="protein sequence ID" value="EME47268.1"/>
    <property type="molecule type" value="Genomic_DNA"/>
</dbReference>
<feature type="non-terminal residue" evidence="2">
    <location>
        <position position="1"/>
    </location>
</feature>
<evidence type="ECO:0000313" key="3">
    <source>
        <dbReference type="Proteomes" id="UP000016933"/>
    </source>
</evidence>
<dbReference type="AlphaFoldDB" id="N1PWB5"/>
<evidence type="ECO:0000256" key="1">
    <source>
        <dbReference type="SAM" id="MobiDB-lite"/>
    </source>
</evidence>
<organism evidence="2 3">
    <name type="scientific">Dothistroma septosporum (strain NZE10 / CBS 128990)</name>
    <name type="common">Red band needle blight fungus</name>
    <name type="synonym">Mycosphaerella pini</name>
    <dbReference type="NCBI Taxonomy" id="675120"/>
    <lineage>
        <taxon>Eukaryota</taxon>
        <taxon>Fungi</taxon>
        <taxon>Dikarya</taxon>
        <taxon>Ascomycota</taxon>
        <taxon>Pezizomycotina</taxon>
        <taxon>Dothideomycetes</taxon>
        <taxon>Dothideomycetidae</taxon>
        <taxon>Mycosphaerellales</taxon>
        <taxon>Mycosphaerellaceae</taxon>
        <taxon>Dothistroma</taxon>
    </lineage>
</organism>
<feature type="region of interest" description="Disordered" evidence="1">
    <location>
        <begin position="100"/>
        <end position="122"/>
    </location>
</feature>
<feature type="compositionally biased region" description="Basic and acidic residues" evidence="1">
    <location>
        <begin position="100"/>
        <end position="112"/>
    </location>
</feature>
<accession>N1PWB5</accession>
<name>N1PWB5_DOTSN</name>
<reference evidence="2 3" key="2">
    <citation type="journal article" date="2012" name="PLoS Pathog.">
        <title>Diverse lifestyles and strategies of plant pathogenesis encoded in the genomes of eighteen Dothideomycetes fungi.</title>
        <authorList>
            <person name="Ohm R.A."/>
            <person name="Feau N."/>
            <person name="Henrissat B."/>
            <person name="Schoch C.L."/>
            <person name="Horwitz B.A."/>
            <person name="Barry K.W."/>
            <person name="Condon B.J."/>
            <person name="Copeland A.C."/>
            <person name="Dhillon B."/>
            <person name="Glaser F."/>
            <person name="Hesse C.N."/>
            <person name="Kosti I."/>
            <person name="LaButti K."/>
            <person name="Lindquist E.A."/>
            <person name="Lucas S."/>
            <person name="Salamov A.A."/>
            <person name="Bradshaw R.E."/>
            <person name="Ciuffetti L."/>
            <person name="Hamelin R.C."/>
            <person name="Kema G.H.J."/>
            <person name="Lawrence C."/>
            <person name="Scott J.A."/>
            <person name="Spatafora J.W."/>
            <person name="Turgeon B.G."/>
            <person name="de Wit P.J.G.M."/>
            <person name="Zhong S."/>
            <person name="Goodwin S.B."/>
            <person name="Grigoriev I.V."/>
        </authorList>
    </citation>
    <scope>NUCLEOTIDE SEQUENCE [LARGE SCALE GENOMIC DNA]</scope>
    <source>
        <strain evidence="3">NZE10 / CBS 128990</strain>
    </source>
</reference>
<protein>
    <submittedName>
        <fullName evidence="2">Uncharacterized protein</fullName>
    </submittedName>
</protein>
<proteinExistence type="predicted"/>
<dbReference type="OrthoDB" id="195446at2759"/>
<dbReference type="OMA" id="GWSCNVL"/>
<feature type="non-terminal residue" evidence="2">
    <location>
        <position position="182"/>
    </location>
</feature>
<dbReference type="HOGENOM" id="CLU_085139_0_0_1"/>
<sequence>IPNELIKLIFYHAHYDCIHFRAAHNVPERRFSTGRESCPEPYLETRPLHYLTPAESTAESTESISERGRIRKVIVKATAHDQGWCQNKAEGSWTWFELSKKNSEDNPERGPEWARNATAEKTPQDHELVYDAEYPEQTSQEVRVWVERLQNGDSVGIVPMARFSGWSCNVLKASIDVEVEVW</sequence>
<dbReference type="eggNOG" id="ENOG502SCBF">
    <property type="taxonomic scope" value="Eukaryota"/>
</dbReference>
<dbReference type="Proteomes" id="UP000016933">
    <property type="component" value="Unassembled WGS sequence"/>
</dbReference>
<gene>
    <name evidence="2" type="ORF">DOTSEDRAFT_113509</name>
</gene>